<dbReference type="GO" id="GO:0009360">
    <property type="term" value="C:DNA polymerase III complex"/>
    <property type="evidence" value="ECO:0007669"/>
    <property type="project" value="InterPro"/>
</dbReference>
<comment type="subcellular location">
    <subcellularLocation>
        <location evidence="1">Cytoplasm</location>
    </subcellularLocation>
</comment>
<evidence type="ECO:0000256" key="6">
    <source>
        <dbReference type="ARBA" id="ARBA00022705"/>
    </source>
</evidence>
<keyword evidence="6" id="KW-0235">DNA replication</keyword>
<dbReference type="CDD" id="cd00140">
    <property type="entry name" value="beta_clamp"/>
    <property type="match status" value="1"/>
</dbReference>
<name>A0A261ESM2_9BIFI</name>
<evidence type="ECO:0000313" key="11">
    <source>
        <dbReference type="Proteomes" id="UP000216004"/>
    </source>
</evidence>
<keyword evidence="7" id="KW-0239">DNA-directed DNA polymerase</keyword>
<dbReference type="GO" id="GO:0003887">
    <property type="term" value="F:DNA-directed DNA polymerase activity"/>
    <property type="evidence" value="ECO:0007669"/>
    <property type="project" value="UniProtKB-KW"/>
</dbReference>
<dbReference type="InterPro" id="IPR046938">
    <property type="entry name" value="DNA_clamp_sf"/>
</dbReference>
<sequence length="359" mass="38863">MRALVDAEELANATQHVTGVIDRKQSANKMLRMDFNPPDQLVLTTGGVSGWSKTMVNGDVLSAGQIVVNGLWLSALTSVLSAGEVDVDFNAKEHQLLLSAGNTKLSMAVMREADIMPWPVLPERLYPLTAGSLSRLVSGVVHAAGHPGKDTPPVLTAIHLLGDGSKLTVQTTDRYRMAQNSINNCEWQGDVLVSAEWLKRVSVQAVQFGVTDRVIEIVGERTVDVFPLIAGTYPNLESKLHPTTDASWIIQTDRSSLLGAVKRLKTIDMFQKDTPVKLSSTRDGLTIALNGADLQGDEQLAASVEGGSQPLRLNASYLIDALSALENDTVCIRVQNPKQPIQIKGSEDDPVQIIMPMRL</sequence>
<dbReference type="InterPro" id="IPR001001">
    <property type="entry name" value="DNA_polIII_beta"/>
</dbReference>
<dbReference type="Pfam" id="PF02768">
    <property type="entry name" value="DNA_pol3_beta_3"/>
    <property type="match status" value="1"/>
</dbReference>
<evidence type="ECO:0000313" key="10">
    <source>
        <dbReference type="EMBL" id="OZG49854.1"/>
    </source>
</evidence>
<organism evidence="10 11">
    <name type="scientific">Bombiscardovia coagulans</name>
    <dbReference type="NCBI Taxonomy" id="686666"/>
    <lineage>
        <taxon>Bacteria</taxon>
        <taxon>Bacillati</taxon>
        <taxon>Actinomycetota</taxon>
        <taxon>Actinomycetes</taxon>
        <taxon>Bifidobacteriales</taxon>
        <taxon>Bifidobacteriaceae</taxon>
        <taxon>Bombiscardovia</taxon>
    </lineage>
</organism>
<evidence type="ECO:0000256" key="2">
    <source>
        <dbReference type="ARBA" id="ARBA00010752"/>
    </source>
</evidence>
<comment type="similarity">
    <text evidence="2">Belongs to the beta sliding clamp family.</text>
</comment>
<keyword evidence="5" id="KW-0548">Nucleotidyltransferase</keyword>
<comment type="caution">
    <text evidence="10">The sequence shown here is derived from an EMBL/GenBank/DDBJ whole genome shotgun (WGS) entry which is preliminary data.</text>
</comment>
<evidence type="ECO:0000256" key="7">
    <source>
        <dbReference type="ARBA" id="ARBA00022932"/>
    </source>
</evidence>
<keyword evidence="11" id="KW-1185">Reference proteome</keyword>
<feature type="domain" description="DNA polymerase III beta sliding clamp C-terminal" evidence="9">
    <location>
        <begin position="245"/>
        <end position="358"/>
    </location>
</feature>
<proteinExistence type="inferred from homology"/>
<evidence type="ECO:0000256" key="3">
    <source>
        <dbReference type="ARBA" id="ARBA00022490"/>
    </source>
</evidence>
<dbReference type="AlphaFoldDB" id="A0A261ESM2"/>
<evidence type="ECO:0000256" key="1">
    <source>
        <dbReference type="ARBA" id="ARBA00004496"/>
    </source>
</evidence>
<reference evidence="10 11" key="1">
    <citation type="journal article" date="2017" name="BMC Genomics">
        <title>Comparative genomic and phylogenomic analyses of the Bifidobacteriaceae family.</title>
        <authorList>
            <person name="Lugli G.A."/>
            <person name="Milani C."/>
            <person name="Turroni F."/>
            <person name="Duranti S."/>
            <person name="Mancabelli L."/>
            <person name="Mangifesta M."/>
            <person name="Ferrario C."/>
            <person name="Modesto M."/>
            <person name="Mattarelli P."/>
            <person name="Jiri K."/>
            <person name="van Sinderen D."/>
            <person name="Ventura M."/>
        </authorList>
    </citation>
    <scope>NUCLEOTIDE SEQUENCE [LARGE SCALE GENOMIC DNA]</scope>
    <source>
        <strain evidence="10 11">DSM 22924</strain>
    </source>
</reference>
<evidence type="ECO:0000256" key="5">
    <source>
        <dbReference type="ARBA" id="ARBA00022695"/>
    </source>
</evidence>
<gene>
    <name evidence="10" type="ORF">BOCO_0371</name>
</gene>
<keyword evidence="3" id="KW-0963">Cytoplasm</keyword>
<dbReference type="GO" id="GO:0005737">
    <property type="term" value="C:cytoplasm"/>
    <property type="evidence" value="ECO:0007669"/>
    <property type="project" value="UniProtKB-SubCell"/>
</dbReference>
<dbReference type="SUPFAM" id="SSF55979">
    <property type="entry name" value="DNA clamp"/>
    <property type="match status" value="3"/>
</dbReference>
<dbReference type="EMBL" id="MWWS01000004">
    <property type="protein sequence ID" value="OZG49854.1"/>
    <property type="molecule type" value="Genomic_DNA"/>
</dbReference>
<dbReference type="GO" id="GO:0003677">
    <property type="term" value="F:DNA binding"/>
    <property type="evidence" value="ECO:0007669"/>
    <property type="project" value="UniProtKB-KW"/>
</dbReference>
<dbReference type="SMART" id="SM00480">
    <property type="entry name" value="POL3Bc"/>
    <property type="match status" value="1"/>
</dbReference>
<dbReference type="Gene3D" id="3.10.150.10">
    <property type="entry name" value="DNA Polymerase III, subunit A, domain 2"/>
    <property type="match status" value="3"/>
</dbReference>
<dbReference type="GO" id="GO:0006271">
    <property type="term" value="P:DNA strand elongation involved in DNA replication"/>
    <property type="evidence" value="ECO:0007669"/>
    <property type="project" value="TreeGrafter"/>
</dbReference>
<dbReference type="Proteomes" id="UP000216004">
    <property type="component" value="Unassembled WGS sequence"/>
</dbReference>
<accession>A0A261ESM2</accession>
<dbReference type="InterPro" id="IPR022635">
    <property type="entry name" value="DNA_polIII_beta_C"/>
</dbReference>
<dbReference type="GO" id="GO:0008408">
    <property type="term" value="F:3'-5' exonuclease activity"/>
    <property type="evidence" value="ECO:0007669"/>
    <property type="project" value="InterPro"/>
</dbReference>
<evidence type="ECO:0000256" key="4">
    <source>
        <dbReference type="ARBA" id="ARBA00022679"/>
    </source>
</evidence>
<dbReference type="PANTHER" id="PTHR30478:SF0">
    <property type="entry name" value="BETA SLIDING CLAMP"/>
    <property type="match status" value="1"/>
</dbReference>
<dbReference type="PANTHER" id="PTHR30478">
    <property type="entry name" value="DNA POLYMERASE III SUBUNIT BETA"/>
    <property type="match status" value="1"/>
</dbReference>
<keyword evidence="8" id="KW-0238">DNA-binding</keyword>
<evidence type="ECO:0000256" key="8">
    <source>
        <dbReference type="ARBA" id="ARBA00023125"/>
    </source>
</evidence>
<evidence type="ECO:0000259" key="9">
    <source>
        <dbReference type="Pfam" id="PF02768"/>
    </source>
</evidence>
<dbReference type="OrthoDB" id="468978at2"/>
<protein>
    <submittedName>
        <fullName evidence="10">DNA polymerase III subunit beta</fullName>
    </submittedName>
</protein>
<dbReference type="RefSeq" id="WP_158520387.1">
    <property type="nucleotide sequence ID" value="NZ_MWWS01000004.1"/>
</dbReference>
<keyword evidence="4" id="KW-0808">Transferase</keyword>